<reference evidence="1 2" key="1">
    <citation type="journal article" date="2018" name="PLoS ONE">
        <title>The draft genome of Kipferlia bialata reveals reductive genome evolution in fornicate parasites.</title>
        <authorList>
            <person name="Tanifuji G."/>
            <person name="Takabayashi S."/>
            <person name="Kume K."/>
            <person name="Takagi M."/>
            <person name="Nakayama T."/>
            <person name="Kamikawa R."/>
            <person name="Inagaki Y."/>
            <person name="Hashimoto T."/>
        </authorList>
    </citation>
    <scope>NUCLEOTIDE SEQUENCE [LARGE SCALE GENOMIC DNA]</scope>
    <source>
        <strain evidence="1">NY0173</strain>
    </source>
</reference>
<organism evidence="1 2">
    <name type="scientific">Kipferlia bialata</name>
    <dbReference type="NCBI Taxonomy" id="797122"/>
    <lineage>
        <taxon>Eukaryota</taxon>
        <taxon>Metamonada</taxon>
        <taxon>Carpediemonas-like organisms</taxon>
        <taxon>Kipferlia</taxon>
    </lineage>
</organism>
<evidence type="ECO:0000313" key="1">
    <source>
        <dbReference type="EMBL" id="GIQ89451.1"/>
    </source>
</evidence>
<accession>A0A9K3D763</accession>
<evidence type="ECO:0000313" key="2">
    <source>
        <dbReference type="Proteomes" id="UP000265618"/>
    </source>
</evidence>
<dbReference type="AlphaFoldDB" id="A0A9K3D763"/>
<dbReference type="EMBL" id="BDIP01005058">
    <property type="protein sequence ID" value="GIQ89451.1"/>
    <property type="molecule type" value="Genomic_DNA"/>
</dbReference>
<keyword evidence="2" id="KW-1185">Reference proteome</keyword>
<name>A0A9K3D763_9EUKA</name>
<dbReference type="Proteomes" id="UP000265618">
    <property type="component" value="Unassembled WGS sequence"/>
</dbReference>
<proteinExistence type="predicted"/>
<gene>
    <name evidence="1" type="ORF">KIPB_011919</name>
</gene>
<sequence length="136" mass="14988">MDRERERVCVCVLGWLASETFIALESASSTEGPGDSGLERERERGQLQALAMRVFGKQAVTNTDTYPQVMRCHACRTHLRPYAVCCHSCGHQHEVDVLDGHLINTTQADSVSCDRCGCYTAGADRLKLCPVCNKAL</sequence>
<protein>
    <submittedName>
        <fullName evidence="1">Uncharacterized protein</fullName>
    </submittedName>
</protein>
<comment type="caution">
    <text evidence="1">The sequence shown here is derived from an EMBL/GenBank/DDBJ whole genome shotgun (WGS) entry which is preliminary data.</text>
</comment>